<protein>
    <recommendedName>
        <fullName evidence="3">DHHA1 domain-containing protein</fullName>
    </recommendedName>
</protein>
<gene>
    <name evidence="1" type="ORF">B7O98_07350</name>
</gene>
<evidence type="ECO:0000313" key="1">
    <source>
        <dbReference type="EMBL" id="PUA32460.1"/>
    </source>
</evidence>
<reference evidence="1 2" key="1">
    <citation type="journal article" date="2018" name="Syst. Appl. Microbiol.">
        <title>A new symbiotic nanoarchaeote (Candidatus Nanoclepta minutus) and its host (Zestosphaera tikiterensis gen. nov., sp. nov.) from a New Zealand hot spring.</title>
        <authorList>
            <person name="St John E."/>
            <person name="Liu Y."/>
            <person name="Podar M."/>
            <person name="Stott M.B."/>
            <person name="Meneghin J."/>
            <person name="Chen Z."/>
            <person name="Lagutin K."/>
            <person name="Mitchell K."/>
            <person name="Reysenbach A.L."/>
        </authorList>
    </citation>
    <scope>NUCLEOTIDE SEQUENCE [LARGE SCALE GENOMIC DNA]</scope>
    <source>
        <strain evidence="1">NZ3</strain>
    </source>
</reference>
<comment type="caution">
    <text evidence="1">The sequence shown here is derived from an EMBL/GenBank/DDBJ whole genome shotgun (WGS) entry which is preliminary data.</text>
</comment>
<evidence type="ECO:0008006" key="3">
    <source>
        <dbReference type="Google" id="ProtNLM"/>
    </source>
</evidence>
<dbReference type="EMBL" id="NBVN01000004">
    <property type="protein sequence ID" value="PUA32460.1"/>
    <property type="molecule type" value="Genomic_DNA"/>
</dbReference>
<sequence>MKTSVTIYSKSGFDESLATATLATALLSKGSRIYVEFLSNTLSSPVVINSSYVVGVPPSNNLTIVNSTAILYIPPKNLGVVVKYDDQGKSEVLMRFSNVNSLTNAVLDYVETLNAKVELPEQLLKDVILYNQGQIDKMSKVGKAIAKAVKMNYGLIDFTQKLYTYLLEVIKTRSYKLNPDIAKEAEKYDVALRTFEELLNAKEYIQYGNIKVFVISRQISKEAIKNNYAILKPIAYDILVRLCREDGISMVVLETELGHTLRICLGRRDVSFVNIVSSIRKDLSEKLDISLKGNHVLIKFKNPSESNLDRMLEVVDDIATGIVRT</sequence>
<name>A0A2R7Y4L1_9CREN</name>
<organism evidence="1 2">
    <name type="scientific">Zestosphaera tikiterensis</name>
    <dbReference type="NCBI Taxonomy" id="1973259"/>
    <lineage>
        <taxon>Archaea</taxon>
        <taxon>Thermoproteota</taxon>
        <taxon>Thermoprotei</taxon>
        <taxon>Desulfurococcales</taxon>
        <taxon>Desulfurococcaceae</taxon>
        <taxon>Zestosphaera</taxon>
    </lineage>
</organism>
<accession>A0A2R7Y4L1</accession>
<proteinExistence type="predicted"/>
<dbReference type="Proteomes" id="UP000244093">
    <property type="component" value="Unassembled WGS sequence"/>
</dbReference>
<evidence type="ECO:0000313" key="2">
    <source>
        <dbReference type="Proteomes" id="UP000244093"/>
    </source>
</evidence>
<dbReference type="AlphaFoldDB" id="A0A2R7Y4L1"/>